<protein>
    <submittedName>
        <fullName evidence="1">Uncharacterized protein</fullName>
    </submittedName>
</protein>
<dbReference type="EMBL" id="CP045895">
    <property type="protein sequence ID" value="QQP49107.1"/>
    <property type="molecule type" value="Genomic_DNA"/>
</dbReference>
<evidence type="ECO:0000313" key="1">
    <source>
        <dbReference type="EMBL" id="QQP49107.1"/>
    </source>
</evidence>
<gene>
    <name evidence="1" type="ORF">FKW44_009641</name>
</gene>
<keyword evidence="2" id="KW-1185">Reference proteome</keyword>
<dbReference type="Proteomes" id="UP000595437">
    <property type="component" value="Chromosome 6"/>
</dbReference>
<dbReference type="AlphaFoldDB" id="A0A7T8K6T7"/>
<sequence length="54" mass="6403">MLFRVSNEDSLCFGDPTDLCRRINKVYPDGAQGSLKFLRRLIRQYKSYQRFSNV</sequence>
<reference evidence="2" key="1">
    <citation type="submission" date="2021-01" db="EMBL/GenBank/DDBJ databases">
        <title>Caligus Genome Assembly.</title>
        <authorList>
            <person name="Gallardo-Escarate C."/>
        </authorList>
    </citation>
    <scope>NUCLEOTIDE SEQUENCE [LARGE SCALE GENOMIC DNA]</scope>
</reference>
<feature type="non-terminal residue" evidence="1">
    <location>
        <position position="54"/>
    </location>
</feature>
<evidence type="ECO:0000313" key="2">
    <source>
        <dbReference type="Proteomes" id="UP000595437"/>
    </source>
</evidence>
<proteinExistence type="predicted"/>
<name>A0A7T8K6T7_CALRO</name>
<accession>A0A7T8K6T7</accession>
<organism evidence="1 2">
    <name type="scientific">Caligus rogercresseyi</name>
    <name type="common">Sea louse</name>
    <dbReference type="NCBI Taxonomy" id="217165"/>
    <lineage>
        <taxon>Eukaryota</taxon>
        <taxon>Metazoa</taxon>
        <taxon>Ecdysozoa</taxon>
        <taxon>Arthropoda</taxon>
        <taxon>Crustacea</taxon>
        <taxon>Multicrustacea</taxon>
        <taxon>Hexanauplia</taxon>
        <taxon>Copepoda</taxon>
        <taxon>Siphonostomatoida</taxon>
        <taxon>Caligidae</taxon>
        <taxon>Caligus</taxon>
    </lineage>
</organism>